<protein>
    <recommendedName>
        <fullName evidence="3">Serine protease inhibitor</fullName>
    </recommendedName>
</protein>
<evidence type="ECO:0000313" key="2">
    <source>
        <dbReference type="Proteomes" id="UP000054988"/>
    </source>
</evidence>
<dbReference type="Proteomes" id="UP000054988">
    <property type="component" value="Unassembled WGS sequence"/>
</dbReference>
<gene>
    <name evidence="1" type="ORF">WG66_11305</name>
</gene>
<accession>A0A0W0FIK8</accession>
<sequence length="126" mass="14328">MPLKSGLYYIQNHGEYIGHSDEKSPIPQHVIVLPGGVQAPKWLIENIDLDNNRYIIRIEKPVGSFTEATQVDNKIFVRALKPDPDTWYIIPDEQGGKDSYVITTLECYDGWVAPKDPESEDQILCQ</sequence>
<evidence type="ECO:0008006" key="3">
    <source>
        <dbReference type="Google" id="ProtNLM"/>
    </source>
</evidence>
<dbReference type="EMBL" id="LATX01001922">
    <property type="protein sequence ID" value="KTB36144.1"/>
    <property type="molecule type" value="Genomic_DNA"/>
</dbReference>
<dbReference type="InterPro" id="IPR031755">
    <property type="entry name" value="Inhibitor_I66"/>
</dbReference>
<reference evidence="1 2" key="1">
    <citation type="submission" date="2015-12" db="EMBL/GenBank/DDBJ databases">
        <title>Draft genome sequence of Moniliophthora roreri, the causal agent of frosty pod rot of cacao.</title>
        <authorList>
            <person name="Aime M.C."/>
            <person name="Diaz-Valderrama J.R."/>
            <person name="Kijpornyongpan T."/>
            <person name="Phillips-Mora W."/>
        </authorList>
    </citation>
    <scope>NUCLEOTIDE SEQUENCE [LARGE SCALE GENOMIC DNA]</scope>
    <source>
        <strain evidence="1 2">MCA 2952</strain>
    </source>
</reference>
<comment type="caution">
    <text evidence="1">The sequence shown here is derived from an EMBL/GenBank/DDBJ whole genome shotgun (WGS) entry which is preliminary data.</text>
</comment>
<proteinExistence type="predicted"/>
<dbReference type="GO" id="GO:0004867">
    <property type="term" value="F:serine-type endopeptidase inhibitor activity"/>
    <property type="evidence" value="ECO:0007669"/>
    <property type="project" value="InterPro"/>
</dbReference>
<dbReference type="Gene3D" id="2.80.10.50">
    <property type="match status" value="1"/>
</dbReference>
<evidence type="ECO:0000313" key="1">
    <source>
        <dbReference type="EMBL" id="KTB36144.1"/>
    </source>
</evidence>
<dbReference type="Pfam" id="PF16850">
    <property type="entry name" value="Inhibitor_I66"/>
    <property type="match status" value="1"/>
</dbReference>
<dbReference type="AlphaFoldDB" id="A0A0W0FIK8"/>
<name>A0A0W0FIK8_MONRR</name>
<organism evidence="1 2">
    <name type="scientific">Moniliophthora roreri</name>
    <name type="common">Frosty pod rot fungus</name>
    <name type="synonym">Monilia roreri</name>
    <dbReference type="NCBI Taxonomy" id="221103"/>
    <lineage>
        <taxon>Eukaryota</taxon>
        <taxon>Fungi</taxon>
        <taxon>Dikarya</taxon>
        <taxon>Basidiomycota</taxon>
        <taxon>Agaricomycotina</taxon>
        <taxon>Agaricomycetes</taxon>
        <taxon>Agaricomycetidae</taxon>
        <taxon>Agaricales</taxon>
        <taxon>Marasmiineae</taxon>
        <taxon>Marasmiaceae</taxon>
        <taxon>Moniliophthora</taxon>
    </lineage>
</organism>